<dbReference type="EMBL" id="JACSPU010000001">
    <property type="protein sequence ID" value="MBD8013514.1"/>
    <property type="molecule type" value="Genomic_DNA"/>
</dbReference>
<feature type="DNA-binding region" description="H-T-H motif" evidence="2">
    <location>
        <begin position="24"/>
        <end position="43"/>
    </location>
</feature>
<dbReference type="InterPro" id="IPR009057">
    <property type="entry name" value="Homeodomain-like_sf"/>
</dbReference>
<evidence type="ECO:0000259" key="3">
    <source>
        <dbReference type="PROSITE" id="PS50977"/>
    </source>
</evidence>
<dbReference type="InterPro" id="IPR001647">
    <property type="entry name" value="HTH_TetR"/>
</dbReference>
<keyword evidence="5" id="KW-1185">Reference proteome</keyword>
<dbReference type="RefSeq" id="WP_191713757.1">
    <property type="nucleotide sequence ID" value="NZ_JACSPU010000001.1"/>
</dbReference>
<sequence length="272" mass="30954">MDKRTEIMKQAVHLFSSKGFHQTSVQEVAQAAGISKGAFYKHFDSKENMFIEILKQHHEEISTEIANYEQVPGSDSKDVFKKKLAIEIERTLSNQEFFMMVFKDMPLSDSDKLSALFGELRQSTITLHKTILLDTYGMEIEPFLPDLVTVLEGLMQQYIITLLMDKKQVQISRLANFITAAIDAVVNNLAAMEPVLAEAHSPAETIEQLLMQISEKIKASETNPDKLLASLDLLKEQIGQTEPQDFLIEALLLYLKQHPSIKNEVIYLEYFI</sequence>
<organism evidence="4 5">
    <name type="scientific">Planococcus wigleyi</name>
    <dbReference type="NCBI Taxonomy" id="2762216"/>
    <lineage>
        <taxon>Bacteria</taxon>
        <taxon>Bacillati</taxon>
        <taxon>Bacillota</taxon>
        <taxon>Bacilli</taxon>
        <taxon>Bacillales</taxon>
        <taxon>Caryophanaceae</taxon>
        <taxon>Planococcus</taxon>
    </lineage>
</organism>
<dbReference type="SUPFAM" id="SSF46689">
    <property type="entry name" value="Homeodomain-like"/>
    <property type="match status" value="1"/>
</dbReference>
<reference evidence="4 5" key="1">
    <citation type="submission" date="2020-08" db="EMBL/GenBank/DDBJ databases">
        <title>A Genomic Blueprint of the Chicken Gut Microbiome.</title>
        <authorList>
            <person name="Gilroy R."/>
            <person name="Ravi A."/>
            <person name="Getino M."/>
            <person name="Pursley I."/>
            <person name="Horton D.L."/>
            <person name="Alikhan N.-F."/>
            <person name="Baker D."/>
            <person name="Gharbi K."/>
            <person name="Hall N."/>
            <person name="Watson M."/>
            <person name="Adriaenssens E.M."/>
            <person name="Foster-Nyarko E."/>
            <person name="Jarju S."/>
            <person name="Secka A."/>
            <person name="Antonio M."/>
            <person name="Oren A."/>
            <person name="Chaudhuri R."/>
            <person name="La Ragione R.M."/>
            <person name="Hildebrand F."/>
            <person name="Pallen M.J."/>
        </authorList>
    </citation>
    <scope>NUCLEOTIDE SEQUENCE [LARGE SCALE GENOMIC DNA]</scope>
    <source>
        <strain evidence="4 5">Sa1BUA13</strain>
    </source>
</reference>
<comment type="caution">
    <text evidence="4">The sequence shown here is derived from an EMBL/GenBank/DDBJ whole genome shotgun (WGS) entry which is preliminary data.</text>
</comment>
<dbReference type="InterPro" id="IPR023772">
    <property type="entry name" value="DNA-bd_HTH_TetR-type_CS"/>
</dbReference>
<gene>
    <name evidence="4" type="ORF">H9630_01695</name>
</gene>
<dbReference type="Gene3D" id="1.10.357.10">
    <property type="entry name" value="Tetracycline Repressor, domain 2"/>
    <property type="match status" value="1"/>
</dbReference>
<dbReference type="PRINTS" id="PR00455">
    <property type="entry name" value="HTHTETR"/>
</dbReference>
<keyword evidence="1 2" id="KW-0238">DNA-binding</keyword>
<evidence type="ECO:0000313" key="4">
    <source>
        <dbReference type="EMBL" id="MBD8013514.1"/>
    </source>
</evidence>
<proteinExistence type="predicted"/>
<accession>A0ABR8W930</accession>
<protein>
    <submittedName>
        <fullName evidence="4">TetR/AcrR family transcriptional regulator</fullName>
    </submittedName>
</protein>
<feature type="domain" description="HTH tetR-type" evidence="3">
    <location>
        <begin position="1"/>
        <end position="61"/>
    </location>
</feature>
<dbReference type="PROSITE" id="PS01081">
    <property type="entry name" value="HTH_TETR_1"/>
    <property type="match status" value="1"/>
</dbReference>
<dbReference type="Pfam" id="PF00440">
    <property type="entry name" value="TetR_N"/>
    <property type="match status" value="1"/>
</dbReference>
<dbReference type="PANTHER" id="PTHR43479">
    <property type="entry name" value="ACREF/ENVCD OPERON REPRESSOR-RELATED"/>
    <property type="match status" value="1"/>
</dbReference>
<dbReference type="InterPro" id="IPR050624">
    <property type="entry name" value="HTH-type_Tx_Regulator"/>
</dbReference>
<dbReference type="PROSITE" id="PS50977">
    <property type="entry name" value="HTH_TETR_2"/>
    <property type="match status" value="1"/>
</dbReference>
<dbReference type="Proteomes" id="UP000658980">
    <property type="component" value="Unassembled WGS sequence"/>
</dbReference>
<name>A0ABR8W930_9BACL</name>
<evidence type="ECO:0000256" key="2">
    <source>
        <dbReference type="PROSITE-ProRule" id="PRU00335"/>
    </source>
</evidence>
<evidence type="ECO:0000256" key="1">
    <source>
        <dbReference type="ARBA" id="ARBA00023125"/>
    </source>
</evidence>
<evidence type="ECO:0000313" key="5">
    <source>
        <dbReference type="Proteomes" id="UP000658980"/>
    </source>
</evidence>
<dbReference type="PANTHER" id="PTHR43479:SF22">
    <property type="entry name" value="TRANSCRIPTIONAL REGULATOR, TETR FAMILY"/>
    <property type="match status" value="1"/>
</dbReference>